<keyword evidence="3" id="KW-1185">Reference proteome</keyword>
<evidence type="ECO:0000313" key="2">
    <source>
        <dbReference type="EMBL" id="KAG0576147.1"/>
    </source>
</evidence>
<reference evidence="2" key="1">
    <citation type="submission" date="2020-06" db="EMBL/GenBank/DDBJ databases">
        <title>WGS assembly of Ceratodon purpureus strain R40.</title>
        <authorList>
            <person name="Carey S.B."/>
            <person name="Jenkins J."/>
            <person name="Shu S."/>
            <person name="Lovell J.T."/>
            <person name="Sreedasyam A."/>
            <person name="Maumus F."/>
            <person name="Tiley G.P."/>
            <person name="Fernandez-Pozo N."/>
            <person name="Barry K."/>
            <person name="Chen C."/>
            <person name="Wang M."/>
            <person name="Lipzen A."/>
            <person name="Daum C."/>
            <person name="Saski C.A."/>
            <person name="Payton A.C."/>
            <person name="Mcbreen J.C."/>
            <person name="Conrad R.E."/>
            <person name="Kollar L.M."/>
            <person name="Olsson S."/>
            <person name="Huttunen S."/>
            <person name="Landis J.B."/>
            <person name="Wickett N.J."/>
            <person name="Johnson M.G."/>
            <person name="Rensing S.A."/>
            <person name="Grimwood J."/>
            <person name="Schmutz J."/>
            <person name="Mcdaniel S.F."/>
        </authorList>
    </citation>
    <scope>NUCLEOTIDE SEQUENCE</scope>
    <source>
        <strain evidence="2">R40</strain>
    </source>
</reference>
<gene>
    <name evidence="2" type="ORF">KC19_5G058800</name>
</gene>
<evidence type="ECO:0000313" key="3">
    <source>
        <dbReference type="Proteomes" id="UP000822688"/>
    </source>
</evidence>
<protein>
    <recommendedName>
        <fullName evidence="1">O-methyltransferase dimerisation domain-containing protein</fullName>
    </recommendedName>
</protein>
<organism evidence="2 3">
    <name type="scientific">Ceratodon purpureus</name>
    <name type="common">Fire moss</name>
    <name type="synonym">Dicranum purpureum</name>
    <dbReference type="NCBI Taxonomy" id="3225"/>
    <lineage>
        <taxon>Eukaryota</taxon>
        <taxon>Viridiplantae</taxon>
        <taxon>Streptophyta</taxon>
        <taxon>Embryophyta</taxon>
        <taxon>Bryophyta</taxon>
        <taxon>Bryophytina</taxon>
        <taxon>Bryopsida</taxon>
        <taxon>Dicranidae</taxon>
        <taxon>Pseudoditrichales</taxon>
        <taxon>Ditrichaceae</taxon>
        <taxon>Ceratodon</taxon>
    </lineage>
</organism>
<dbReference type="Pfam" id="PF08100">
    <property type="entry name" value="Dimerisation"/>
    <property type="match status" value="1"/>
</dbReference>
<dbReference type="InterPro" id="IPR036390">
    <property type="entry name" value="WH_DNA-bd_sf"/>
</dbReference>
<dbReference type="PROSITE" id="PS51683">
    <property type="entry name" value="SAM_OMT_II"/>
    <property type="match status" value="1"/>
</dbReference>
<dbReference type="GO" id="GO:0008168">
    <property type="term" value="F:methyltransferase activity"/>
    <property type="evidence" value="ECO:0007669"/>
    <property type="project" value="InterPro"/>
</dbReference>
<feature type="domain" description="O-methyltransferase dimerisation" evidence="1">
    <location>
        <begin position="34"/>
        <end position="124"/>
    </location>
</feature>
<name>A0A8T0HZE3_CERPU</name>
<comment type="caution">
    <text evidence="2">The sequence shown here is derived from an EMBL/GenBank/DDBJ whole genome shotgun (WGS) entry which is preliminary data.</text>
</comment>
<dbReference type="InterPro" id="IPR012967">
    <property type="entry name" value="COMT_dimerisation"/>
</dbReference>
<dbReference type="GO" id="GO:0046983">
    <property type="term" value="F:protein dimerization activity"/>
    <property type="evidence" value="ECO:0007669"/>
    <property type="project" value="InterPro"/>
</dbReference>
<accession>A0A8T0HZE3</accession>
<sequence>MAGWDAMTMLSKTGAAAQDGRRPPQSAMDVLSPLLFGHAAAMTLKAAVELNIPDILARAEPQRHLSVHEIAAELPSGSVDELSLHRVMRALVHLGVFSADQVESHSSEPLARYGLTPASRMLVRENNPGSLAPMVMYLNYKSSQTPWQHLHETILCGKNPFKVAYGKVRTHQFLDGSSSDSLRNKGLGLAFVVLNAQRCCLAV</sequence>
<dbReference type="SUPFAM" id="SSF46785">
    <property type="entry name" value="Winged helix' DNA-binding domain"/>
    <property type="match status" value="1"/>
</dbReference>
<evidence type="ECO:0000259" key="1">
    <source>
        <dbReference type="Pfam" id="PF08100"/>
    </source>
</evidence>
<dbReference type="AlphaFoldDB" id="A0A8T0HZE3"/>
<dbReference type="EMBL" id="CM026425">
    <property type="protein sequence ID" value="KAG0576147.1"/>
    <property type="molecule type" value="Genomic_DNA"/>
</dbReference>
<dbReference type="PANTHER" id="PTHR11746">
    <property type="entry name" value="O-METHYLTRANSFERASE"/>
    <property type="match status" value="1"/>
</dbReference>
<proteinExistence type="predicted"/>
<dbReference type="Gene3D" id="1.10.10.10">
    <property type="entry name" value="Winged helix-like DNA-binding domain superfamily/Winged helix DNA-binding domain"/>
    <property type="match status" value="1"/>
</dbReference>
<dbReference type="InterPro" id="IPR016461">
    <property type="entry name" value="COMT-like"/>
</dbReference>
<dbReference type="Proteomes" id="UP000822688">
    <property type="component" value="Chromosome 5"/>
</dbReference>
<dbReference type="InterPro" id="IPR036388">
    <property type="entry name" value="WH-like_DNA-bd_sf"/>
</dbReference>